<evidence type="ECO:0000313" key="1">
    <source>
        <dbReference type="EMBL" id="EJK72099.1"/>
    </source>
</evidence>
<reference evidence="1 2" key="1">
    <citation type="journal article" date="2012" name="Genome Biol.">
        <title>Genome and low-iron response of an oceanic diatom adapted to chronic iron limitation.</title>
        <authorList>
            <person name="Lommer M."/>
            <person name="Specht M."/>
            <person name="Roy A.S."/>
            <person name="Kraemer L."/>
            <person name="Andreson R."/>
            <person name="Gutowska M.A."/>
            <person name="Wolf J."/>
            <person name="Bergner S.V."/>
            <person name="Schilhabel M.B."/>
            <person name="Klostermeier U.C."/>
            <person name="Beiko R.G."/>
            <person name="Rosenstiel P."/>
            <person name="Hippler M."/>
            <person name="Laroche J."/>
        </authorList>
    </citation>
    <scope>NUCLEOTIDE SEQUENCE [LARGE SCALE GENOMIC DNA]</scope>
    <source>
        <strain evidence="1 2">CCMP1005</strain>
    </source>
</reference>
<dbReference type="AlphaFoldDB" id="K0T4N6"/>
<protein>
    <submittedName>
        <fullName evidence="1">Uncharacterized protein</fullName>
    </submittedName>
</protein>
<dbReference type="EMBL" id="AGNL01006375">
    <property type="protein sequence ID" value="EJK72099.1"/>
    <property type="molecule type" value="Genomic_DNA"/>
</dbReference>
<feature type="non-terminal residue" evidence="1">
    <location>
        <position position="78"/>
    </location>
</feature>
<gene>
    <name evidence="1" type="ORF">THAOC_06404</name>
</gene>
<evidence type="ECO:0000313" key="2">
    <source>
        <dbReference type="Proteomes" id="UP000266841"/>
    </source>
</evidence>
<name>K0T4N6_THAOC</name>
<dbReference type="OrthoDB" id="48979at2759"/>
<dbReference type="Proteomes" id="UP000266841">
    <property type="component" value="Unassembled WGS sequence"/>
</dbReference>
<keyword evidence="2" id="KW-1185">Reference proteome</keyword>
<organism evidence="1 2">
    <name type="scientific">Thalassiosira oceanica</name>
    <name type="common">Marine diatom</name>
    <dbReference type="NCBI Taxonomy" id="159749"/>
    <lineage>
        <taxon>Eukaryota</taxon>
        <taxon>Sar</taxon>
        <taxon>Stramenopiles</taxon>
        <taxon>Ochrophyta</taxon>
        <taxon>Bacillariophyta</taxon>
        <taxon>Coscinodiscophyceae</taxon>
        <taxon>Thalassiosirophycidae</taxon>
        <taxon>Thalassiosirales</taxon>
        <taxon>Thalassiosiraceae</taxon>
        <taxon>Thalassiosira</taxon>
    </lineage>
</organism>
<accession>K0T4N6</accession>
<proteinExistence type="predicted"/>
<comment type="caution">
    <text evidence="1">The sequence shown here is derived from an EMBL/GenBank/DDBJ whole genome shotgun (WGS) entry which is preliminary data.</text>
</comment>
<sequence>MSTAVLPTQCLSMNGPLHKQIDKMRPAAGKKWTAKVDATSCGSAPLTVLPTRSDKLAIAPKKPMRPLTGYHIFFQLER</sequence>